<keyword evidence="3" id="KW-1185">Reference proteome</keyword>
<comment type="caution">
    <text evidence="2">The sequence shown here is derived from an EMBL/GenBank/DDBJ whole genome shotgun (WGS) entry which is preliminary data.</text>
</comment>
<feature type="region of interest" description="Disordered" evidence="1">
    <location>
        <begin position="51"/>
        <end position="76"/>
    </location>
</feature>
<proteinExistence type="predicted"/>
<dbReference type="Proteomes" id="UP001152622">
    <property type="component" value="Chromosome 18"/>
</dbReference>
<gene>
    <name evidence="2" type="ORF">SKAU_G00364610</name>
</gene>
<protein>
    <submittedName>
        <fullName evidence="2">Uncharacterized protein</fullName>
    </submittedName>
</protein>
<evidence type="ECO:0000256" key="1">
    <source>
        <dbReference type="SAM" id="MobiDB-lite"/>
    </source>
</evidence>
<dbReference type="AlphaFoldDB" id="A0A9Q1EEV1"/>
<sequence>MRASWEADKNTGALSQAVFTSHYQEAETPAIWCSEQTVSFIHKPGHCETGRGGRLSATLPPHPHRMETQRRSSSPSQKVTVFVSRRRSYRWFSRRLRWERAEAPEFRRGQTGFTHQVLFTNSAYASDEKRRWTEWACLQAPGVGQSIGCA</sequence>
<name>A0A9Q1EEV1_SYNKA</name>
<organism evidence="2 3">
    <name type="scientific">Synaphobranchus kaupii</name>
    <name type="common">Kaup's arrowtooth eel</name>
    <dbReference type="NCBI Taxonomy" id="118154"/>
    <lineage>
        <taxon>Eukaryota</taxon>
        <taxon>Metazoa</taxon>
        <taxon>Chordata</taxon>
        <taxon>Craniata</taxon>
        <taxon>Vertebrata</taxon>
        <taxon>Euteleostomi</taxon>
        <taxon>Actinopterygii</taxon>
        <taxon>Neopterygii</taxon>
        <taxon>Teleostei</taxon>
        <taxon>Anguilliformes</taxon>
        <taxon>Synaphobranchidae</taxon>
        <taxon>Synaphobranchus</taxon>
    </lineage>
</organism>
<dbReference type="EMBL" id="JAINUF010000018">
    <property type="protein sequence ID" value="KAJ8337495.1"/>
    <property type="molecule type" value="Genomic_DNA"/>
</dbReference>
<reference evidence="2" key="1">
    <citation type="journal article" date="2023" name="Science">
        <title>Genome structures resolve the early diversification of teleost fishes.</title>
        <authorList>
            <person name="Parey E."/>
            <person name="Louis A."/>
            <person name="Montfort J."/>
            <person name="Bouchez O."/>
            <person name="Roques C."/>
            <person name="Iampietro C."/>
            <person name="Lluch J."/>
            <person name="Castinel A."/>
            <person name="Donnadieu C."/>
            <person name="Desvignes T."/>
            <person name="Floi Bucao C."/>
            <person name="Jouanno E."/>
            <person name="Wen M."/>
            <person name="Mejri S."/>
            <person name="Dirks R."/>
            <person name="Jansen H."/>
            <person name="Henkel C."/>
            <person name="Chen W.J."/>
            <person name="Zahm M."/>
            <person name="Cabau C."/>
            <person name="Klopp C."/>
            <person name="Thompson A.W."/>
            <person name="Robinson-Rechavi M."/>
            <person name="Braasch I."/>
            <person name="Lecointre G."/>
            <person name="Bobe J."/>
            <person name="Postlethwait J.H."/>
            <person name="Berthelot C."/>
            <person name="Roest Crollius H."/>
            <person name="Guiguen Y."/>
        </authorList>
    </citation>
    <scope>NUCLEOTIDE SEQUENCE</scope>
    <source>
        <strain evidence="2">WJC10195</strain>
    </source>
</reference>
<evidence type="ECO:0000313" key="3">
    <source>
        <dbReference type="Proteomes" id="UP001152622"/>
    </source>
</evidence>
<accession>A0A9Q1EEV1</accession>
<evidence type="ECO:0000313" key="2">
    <source>
        <dbReference type="EMBL" id="KAJ8337495.1"/>
    </source>
</evidence>